<evidence type="ECO:0000313" key="3">
    <source>
        <dbReference type="Proteomes" id="UP000679179"/>
    </source>
</evidence>
<keyword evidence="3" id="KW-1185">Reference proteome</keyword>
<comment type="caution">
    <text evidence="2">The sequence shown here is derived from an EMBL/GenBank/DDBJ whole genome shotgun (WGS) entry which is preliminary data.</text>
</comment>
<sequence length="74" mass="8498">MFYYIILLFICLLIFGLSEGLLKVSFKGSAGRLLYIILAIILAYIVVVFLSSYLKFIILGGIVYIIINFIRERE</sequence>
<dbReference type="RefSeq" id="WP_212902831.1">
    <property type="nucleotide sequence ID" value="NZ_BOPZ01000004.1"/>
</dbReference>
<evidence type="ECO:0000313" key="2">
    <source>
        <dbReference type="EMBL" id="GIM28096.1"/>
    </source>
</evidence>
<accession>A0A919VG07</accession>
<organism evidence="2 3">
    <name type="scientific">Clostridium polyendosporum</name>
    <dbReference type="NCBI Taxonomy" id="69208"/>
    <lineage>
        <taxon>Bacteria</taxon>
        <taxon>Bacillati</taxon>
        <taxon>Bacillota</taxon>
        <taxon>Clostridia</taxon>
        <taxon>Eubacteriales</taxon>
        <taxon>Clostridiaceae</taxon>
        <taxon>Clostridium</taxon>
    </lineage>
</organism>
<evidence type="ECO:0000256" key="1">
    <source>
        <dbReference type="SAM" id="Phobius"/>
    </source>
</evidence>
<name>A0A919VG07_9CLOT</name>
<keyword evidence="1" id="KW-0812">Transmembrane</keyword>
<reference evidence="2" key="1">
    <citation type="submission" date="2021-03" db="EMBL/GenBank/DDBJ databases">
        <title>Taxonomic study of Clostridium polyendosporum from meadow-gley soil under rice.</title>
        <authorList>
            <person name="Kobayashi H."/>
            <person name="Tanizawa Y."/>
            <person name="Yagura M."/>
        </authorList>
    </citation>
    <scope>NUCLEOTIDE SEQUENCE</scope>
    <source>
        <strain evidence="2">JCM 30710</strain>
    </source>
</reference>
<feature type="transmembrane region" description="Helical" evidence="1">
    <location>
        <begin position="36"/>
        <end position="67"/>
    </location>
</feature>
<proteinExistence type="predicted"/>
<gene>
    <name evidence="2" type="ORF">CPJCM30710_07620</name>
</gene>
<keyword evidence="1" id="KW-1133">Transmembrane helix</keyword>
<dbReference type="AlphaFoldDB" id="A0A919VG07"/>
<protein>
    <submittedName>
        <fullName evidence="2">Uncharacterized protein</fullName>
    </submittedName>
</protein>
<dbReference type="Proteomes" id="UP000679179">
    <property type="component" value="Unassembled WGS sequence"/>
</dbReference>
<dbReference type="EMBL" id="BOPZ01000004">
    <property type="protein sequence ID" value="GIM28096.1"/>
    <property type="molecule type" value="Genomic_DNA"/>
</dbReference>
<keyword evidence="1" id="KW-0472">Membrane</keyword>